<reference evidence="19" key="1">
    <citation type="submission" date="2017-02" db="UniProtKB">
        <authorList>
            <consortium name="WormBaseParasite"/>
        </authorList>
    </citation>
    <scope>IDENTIFICATION</scope>
</reference>
<comment type="catalytic activity">
    <reaction evidence="14">
        <text>GTP + H2O = GDP + phosphate + H(+)</text>
        <dbReference type="Rhea" id="RHEA:19669"/>
        <dbReference type="ChEBI" id="CHEBI:15377"/>
        <dbReference type="ChEBI" id="CHEBI:15378"/>
        <dbReference type="ChEBI" id="CHEBI:37565"/>
        <dbReference type="ChEBI" id="CHEBI:43474"/>
        <dbReference type="ChEBI" id="CHEBI:58189"/>
    </reaction>
    <physiologicalReaction direction="left-to-right" evidence="14">
        <dbReference type="Rhea" id="RHEA:19670"/>
    </physiologicalReaction>
</comment>
<evidence type="ECO:0000256" key="1">
    <source>
        <dbReference type="ARBA" id="ARBA00001946"/>
    </source>
</evidence>
<evidence type="ECO:0000256" key="7">
    <source>
        <dbReference type="ARBA" id="ARBA00022723"/>
    </source>
</evidence>
<evidence type="ECO:0000256" key="14">
    <source>
        <dbReference type="ARBA" id="ARBA00049117"/>
    </source>
</evidence>
<dbReference type="WBParaSite" id="SMUV_0001066301-mRNA-1">
    <property type="protein sequence ID" value="SMUV_0001066301-mRNA-1"/>
    <property type="gene ID" value="SMUV_0001066301"/>
</dbReference>
<dbReference type="AlphaFoldDB" id="A0A0N5B068"/>
<dbReference type="GO" id="GO:0005200">
    <property type="term" value="F:structural constituent of cytoskeleton"/>
    <property type="evidence" value="ECO:0007669"/>
    <property type="project" value="InterPro"/>
</dbReference>
<evidence type="ECO:0000256" key="13">
    <source>
        <dbReference type="ARBA" id="ARBA00034296"/>
    </source>
</evidence>
<dbReference type="SUPFAM" id="SSF55307">
    <property type="entry name" value="Tubulin C-terminal domain-like"/>
    <property type="match status" value="1"/>
</dbReference>
<dbReference type="FunFam" id="1.10.287.600:FF:000005">
    <property type="entry name" value="Tubulin alpha chain"/>
    <property type="match status" value="1"/>
</dbReference>
<dbReference type="Gene3D" id="3.40.50.1440">
    <property type="entry name" value="Tubulin/FtsZ, GTPase domain"/>
    <property type="match status" value="1"/>
</dbReference>
<keyword evidence="8 15" id="KW-0547">Nucleotide-binding</keyword>
<dbReference type="GO" id="GO:0005525">
    <property type="term" value="F:GTP binding"/>
    <property type="evidence" value="ECO:0007669"/>
    <property type="project" value="UniProtKB-UniRule"/>
</dbReference>
<accession>A0A0N5B068</accession>
<evidence type="ECO:0000256" key="11">
    <source>
        <dbReference type="ARBA" id="ARBA00023134"/>
    </source>
</evidence>
<keyword evidence="12" id="KW-0206">Cytoskeleton</keyword>
<dbReference type="InterPro" id="IPR037103">
    <property type="entry name" value="Tubulin/FtsZ-like_C"/>
</dbReference>
<comment type="subcellular location">
    <subcellularLocation>
        <location evidence="2">Cytoplasm</location>
        <location evidence="2">Cytoskeleton</location>
    </subcellularLocation>
</comment>
<dbReference type="Proteomes" id="UP000046393">
    <property type="component" value="Unplaced"/>
</dbReference>
<dbReference type="Pfam" id="PF00091">
    <property type="entry name" value="Tubulin"/>
    <property type="match status" value="1"/>
</dbReference>
<keyword evidence="18" id="KW-1185">Reference proteome</keyword>
<keyword evidence="6 15" id="KW-0493">Microtubule</keyword>
<evidence type="ECO:0000313" key="18">
    <source>
        <dbReference type="Proteomes" id="UP000046393"/>
    </source>
</evidence>
<dbReference type="Gene3D" id="3.30.1330.20">
    <property type="entry name" value="Tubulin/FtsZ, C-terminal domain"/>
    <property type="match status" value="1"/>
</dbReference>
<evidence type="ECO:0000256" key="2">
    <source>
        <dbReference type="ARBA" id="ARBA00004245"/>
    </source>
</evidence>
<comment type="cofactor">
    <cofactor evidence="1">
        <name>Mg(2+)</name>
        <dbReference type="ChEBI" id="CHEBI:18420"/>
    </cofactor>
</comment>
<comment type="similarity">
    <text evidence="3 15">Belongs to the tubulin family.</text>
</comment>
<keyword evidence="9" id="KW-0378">Hydrolase</keyword>
<feature type="domain" description="Tubulin/FtsZ 2-layer sandwich" evidence="17">
    <location>
        <begin position="234"/>
        <end position="379"/>
    </location>
</feature>
<dbReference type="InterPro" id="IPR000217">
    <property type="entry name" value="Tubulin"/>
</dbReference>
<evidence type="ECO:0000256" key="10">
    <source>
        <dbReference type="ARBA" id="ARBA00022842"/>
    </source>
</evidence>
<evidence type="ECO:0000313" key="19">
    <source>
        <dbReference type="WBParaSite" id="SMUV_0001066301-mRNA-1"/>
    </source>
</evidence>
<dbReference type="InterPro" id="IPR023123">
    <property type="entry name" value="Tubulin_C"/>
</dbReference>
<keyword evidence="5" id="KW-0963">Cytoplasm</keyword>
<evidence type="ECO:0000256" key="3">
    <source>
        <dbReference type="ARBA" id="ARBA00009636"/>
    </source>
</evidence>
<evidence type="ECO:0000256" key="12">
    <source>
        <dbReference type="ARBA" id="ARBA00023212"/>
    </source>
</evidence>
<evidence type="ECO:0000256" key="6">
    <source>
        <dbReference type="ARBA" id="ARBA00022701"/>
    </source>
</evidence>
<comment type="subunit">
    <text evidence="4 15">Dimer of alpha and beta chains. A typical microtubule is a hollow water-filled tube with an outer diameter of 25 nm and an inner diameter of 15 nM. Alpha-beta heterodimers associate head-to-tail to form protofilaments running lengthwise along the microtubule wall with the beta-tubulin subunit facing the microtubule plus end conferring a structural polarity. Microtubules usually have 13 protofilaments but different protofilament numbers can be found in some organisms and specialized cells.</text>
</comment>
<keyword evidence="11 15" id="KW-0342">GTP-binding</keyword>
<dbReference type="InterPro" id="IPR018316">
    <property type="entry name" value="Tubulin/FtsZ_2-layer-sand-dom"/>
</dbReference>
<dbReference type="GO" id="GO:0016787">
    <property type="term" value="F:hydrolase activity"/>
    <property type="evidence" value="ECO:0007669"/>
    <property type="project" value="UniProtKB-KW"/>
</dbReference>
<dbReference type="InterPro" id="IPR008280">
    <property type="entry name" value="Tub_FtsZ_C"/>
</dbReference>
<dbReference type="Gene3D" id="1.10.287.600">
    <property type="entry name" value="Helix hairpin bin"/>
    <property type="match status" value="1"/>
</dbReference>
<evidence type="ECO:0000256" key="5">
    <source>
        <dbReference type="ARBA" id="ARBA00022490"/>
    </source>
</evidence>
<dbReference type="InterPro" id="IPR017975">
    <property type="entry name" value="Tubulin_CS"/>
</dbReference>
<dbReference type="SUPFAM" id="SSF52490">
    <property type="entry name" value="Tubulin nucleotide-binding domain-like"/>
    <property type="match status" value="1"/>
</dbReference>
<dbReference type="GO" id="GO:0007017">
    <property type="term" value="P:microtubule-based process"/>
    <property type="evidence" value="ECO:0007669"/>
    <property type="project" value="InterPro"/>
</dbReference>
<protein>
    <recommendedName>
        <fullName evidence="15">Tubulin alpha chain</fullName>
    </recommendedName>
</protein>
<evidence type="ECO:0000256" key="9">
    <source>
        <dbReference type="ARBA" id="ARBA00022801"/>
    </source>
</evidence>
<dbReference type="PRINTS" id="PR01161">
    <property type="entry name" value="TUBULIN"/>
</dbReference>
<dbReference type="SMART" id="SM00865">
    <property type="entry name" value="Tubulin_C"/>
    <property type="match status" value="1"/>
</dbReference>
<dbReference type="FunFam" id="3.30.1330.20:FF:000001">
    <property type="entry name" value="Tubulin alpha chain"/>
    <property type="match status" value="1"/>
</dbReference>
<feature type="domain" description="Tubulin/FtsZ GTPase" evidence="16">
    <location>
        <begin position="55"/>
        <end position="232"/>
    </location>
</feature>
<dbReference type="PRINTS" id="PR01162">
    <property type="entry name" value="ALPHATUBULIN"/>
</dbReference>
<proteinExistence type="inferred from homology"/>
<dbReference type="InterPro" id="IPR002452">
    <property type="entry name" value="Alpha_tubulin"/>
</dbReference>
<dbReference type="InterPro" id="IPR036525">
    <property type="entry name" value="Tubulin/FtsZ_GTPase_sf"/>
</dbReference>
<comment type="function">
    <text evidence="13 15">Tubulin is the major constituent of microtubules, a cylinder consisting of laterally associated linear protofilaments composed of alpha- and beta-tubulin heterodimers. Microtubules grow by the addition of GTP-tubulin dimers to the microtubule end, where a stabilizing cap forms. Below the cap, tubulin dimers are in GDP-bound state, owing to GTPase activity of alpha-tubulin.</text>
</comment>
<evidence type="ECO:0000259" key="16">
    <source>
        <dbReference type="SMART" id="SM00864"/>
    </source>
</evidence>
<dbReference type="PANTHER" id="PTHR11588">
    <property type="entry name" value="TUBULIN"/>
    <property type="match status" value="1"/>
</dbReference>
<name>A0A0N5B068_9BILA</name>
<sequence>MPTEGRECISIHIGQAGAQIGNVCWELYCLEHGISKNGQLMTDSETQKKPDGQSISTFFSESSENKFVPRAIYIDLEPTVLDEIRTGDFKQLFHPEQLISGKEDAANNYARGHYTIGKELIDQVLEKIRRQTESCMGLQGFLIFHSFGGGTGSGFTIYPAPQVSTAVVEPYNSILTTHTTLEHSDCSFMVDNEAIYDICRKNLDIERPSYINLNRLIAQVVSSITASLRFDGALNVDLTEFQTNLVPYPRIHFPLATYAPVISAEKAYHEQLSVADITAMCFESNNQMVKCDPRCGKYMAVCLLYRGDVVPKDVNAAIASVKTKRGIQFVDWCPTGFKVGINYQPPTSVTGGDLAKVHRAVCMLSNTTAIGEAWARLDHKFDLMYSKRAFVHWYVGEGMEEGEFSEAREDLAALERDYEEVSKDSSTSDEEF</sequence>
<keyword evidence="10" id="KW-0460">Magnesium</keyword>
<organism evidence="18 19">
    <name type="scientific">Syphacia muris</name>
    <dbReference type="NCBI Taxonomy" id="451379"/>
    <lineage>
        <taxon>Eukaryota</taxon>
        <taxon>Metazoa</taxon>
        <taxon>Ecdysozoa</taxon>
        <taxon>Nematoda</taxon>
        <taxon>Chromadorea</taxon>
        <taxon>Rhabditida</taxon>
        <taxon>Spirurina</taxon>
        <taxon>Oxyuridomorpha</taxon>
        <taxon>Oxyuroidea</taxon>
        <taxon>Oxyuridae</taxon>
        <taxon>Syphacia</taxon>
    </lineage>
</organism>
<evidence type="ECO:0000256" key="15">
    <source>
        <dbReference type="RuleBase" id="RU000352"/>
    </source>
</evidence>
<dbReference type="PROSITE" id="PS00227">
    <property type="entry name" value="TUBULIN"/>
    <property type="match status" value="1"/>
</dbReference>
<evidence type="ECO:0000256" key="8">
    <source>
        <dbReference type="ARBA" id="ARBA00022741"/>
    </source>
</evidence>
<dbReference type="InterPro" id="IPR003008">
    <property type="entry name" value="Tubulin_FtsZ_GTPase"/>
</dbReference>
<evidence type="ECO:0000256" key="4">
    <source>
        <dbReference type="ARBA" id="ARBA00011747"/>
    </source>
</evidence>
<evidence type="ECO:0000259" key="17">
    <source>
        <dbReference type="SMART" id="SM00865"/>
    </source>
</evidence>
<dbReference type="FunFam" id="3.40.50.1440:FF:000011">
    <property type="entry name" value="Tubulin alpha chain"/>
    <property type="match status" value="1"/>
</dbReference>
<keyword evidence="7" id="KW-0479">Metal-binding</keyword>
<dbReference type="STRING" id="451379.A0A0N5B068"/>
<dbReference type="GO" id="GO:0046872">
    <property type="term" value="F:metal ion binding"/>
    <property type="evidence" value="ECO:0007669"/>
    <property type="project" value="UniProtKB-KW"/>
</dbReference>
<dbReference type="SMART" id="SM00864">
    <property type="entry name" value="Tubulin"/>
    <property type="match status" value="1"/>
</dbReference>
<dbReference type="CDD" id="cd02186">
    <property type="entry name" value="alpha_tubulin"/>
    <property type="match status" value="1"/>
</dbReference>
<dbReference type="GO" id="GO:0005874">
    <property type="term" value="C:microtubule"/>
    <property type="evidence" value="ECO:0007669"/>
    <property type="project" value="UniProtKB-KW"/>
</dbReference>
<dbReference type="Pfam" id="PF03953">
    <property type="entry name" value="Tubulin_C"/>
    <property type="match status" value="1"/>
</dbReference>